<reference evidence="5 6" key="1">
    <citation type="journal article" date="2016" name="Nat. Commun.">
        <title>Thousands of microbial genomes shed light on interconnected biogeochemical processes in an aquifer system.</title>
        <authorList>
            <person name="Anantharaman K."/>
            <person name="Brown C.T."/>
            <person name="Hug L.A."/>
            <person name="Sharon I."/>
            <person name="Castelle C.J."/>
            <person name="Probst A.J."/>
            <person name="Thomas B.C."/>
            <person name="Singh A."/>
            <person name="Wilkins M.J."/>
            <person name="Karaoz U."/>
            <person name="Brodie E.L."/>
            <person name="Williams K.H."/>
            <person name="Hubbard S.S."/>
            <person name="Banfield J.F."/>
        </authorList>
    </citation>
    <scope>NUCLEOTIDE SEQUENCE [LARGE SCALE GENOMIC DNA]</scope>
</reference>
<sequence>MDRKIDLLNSEFDRVKARPEAIKRPEWRLKAKSFKIAAFILIFLLIASVIFSFNQKPTEKSTSWFYNLPIISQIRHLVESADTKLKGEGKDRINILLLGIGGKNHDGGLLTDTIILASLKPSQKKVALVSFPRDLAVPIENMGWQRINSVNAYAEMKTPGSGGLALSQTISDILETPIDYYLTVDFTGFEKIIDHLGGVKINVENTLDDYKYPILGNEDAPWDRRWEYLHIAKGEQTMDGGLALKYVRSRHAFGTEGSDFARARRQQKVLEAIKEKVMSINTLFKPAMISKIIGEINNNHSTNLKIWEIIKLWSLSIDINSENIYNRVLDDSPGGLLVATTGEDGAFLLAPKSGDFSEIKYLVKNIFTDAPLTDRKKIKQEKAAVEVRNGTWINGLASQVALDLEKYGFTVVRIGNSNQQNFQKSVIYDLTYGAKIQALTILKDKTNANVSLGMPEWLQNDLSKELTGETKPVQPDFIIILGQNADTTRSGAENTEE</sequence>
<comment type="caution">
    <text evidence="5">The sequence shown here is derived from an EMBL/GenBank/DDBJ whole genome shotgun (WGS) entry which is preliminary data.</text>
</comment>
<dbReference type="Proteomes" id="UP000178783">
    <property type="component" value="Unassembled WGS sequence"/>
</dbReference>
<feature type="domain" description="Cell envelope-related transcriptional attenuator" evidence="3">
    <location>
        <begin position="111"/>
        <end position="278"/>
    </location>
</feature>
<dbReference type="AlphaFoldDB" id="A0A1F5SCE8"/>
<dbReference type="Gene3D" id="3.40.630.190">
    <property type="entry name" value="LCP protein"/>
    <property type="match status" value="1"/>
</dbReference>
<evidence type="ECO:0000313" key="6">
    <source>
        <dbReference type="Proteomes" id="UP000178783"/>
    </source>
</evidence>
<dbReference type="STRING" id="1797989.A3H66_01735"/>
<feature type="transmembrane region" description="Helical" evidence="2">
    <location>
        <begin position="33"/>
        <end position="53"/>
    </location>
</feature>
<proteinExistence type="inferred from homology"/>
<keyword evidence="2" id="KW-0472">Membrane</keyword>
<dbReference type="Gene3D" id="3.30.70.2390">
    <property type="match status" value="1"/>
</dbReference>
<evidence type="ECO:0000256" key="1">
    <source>
        <dbReference type="ARBA" id="ARBA00006068"/>
    </source>
</evidence>
<feature type="domain" description="LytR/CpsA/Psr regulator C-terminal" evidence="4">
    <location>
        <begin position="384"/>
        <end position="437"/>
    </location>
</feature>
<keyword evidence="2" id="KW-0812">Transmembrane</keyword>
<evidence type="ECO:0000313" key="5">
    <source>
        <dbReference type="EMBL" id="OGF24242.1"/>
    </source>
</evidence>
<accession>A0A1F5SCE8</accession>
<organism evidence="5 6">
    <name type="scientific">Candidatus Falkowbacteria bacterium RIFCSPLOWO2_02_FULL_45_21</name>
    <dbReference type="NCBI Taxonomy" id="1797989"/>
    <lineage>
        <taxon>Bacteria</taxon>
        <taxon>Candidatus Falkowiibacteriota</taxon>
    </lineage>
</organism>
<dbReference type="InterPro" id="IPR027381">
    <property type="entry name" value="LytR/CpsA/Psr_C"/>
</dbReference>
<evidence type="ECO:0000259" key="3">
    <source>
        <dbReference type="Pfam" id="PF03816"/>
    </source>
</evidence>
<evidence type="ECO:0000259" key="4">
    <source>
        <dbReference type="Pfam" id="PF13399"/>
    </source>
</evidence>
<dbReference type="Pfam" id="PF13399">
    <property type="entry name" value="LytR_C"/>
    <property type="match status" value="1"/>
</dbReference>
<keyword evidence="2" id="KW-1133">Transmembrane helix</keyword>
<protein>
    <recommendedName>
        <fullName evidence="7">Cell envelope-related transcriptional attenuator domain-containing protein</fullName>
    </recommendedName>
</protein>
<gene>
    <name evidence="5" type="ORF">A3H66_01735</name>
</gene>
<comment type="similarity">
    <text evidence="1">Belongs to the LytR/CpsA/Psr (LCP) family.</text>
</comment>
<dbReference type="NCBIfam" id="TIGR00350">
    <property type="entry name" value="lytR_cpsA_psr"/>
    <property type="match status" value="1"/>
</dbReference>
<dbReference type="InterPro" id="IPR004474">
    <property type="entry name" value="LytR_CpsA_psr"/>
</dbReference>
<dbReference type="InterPro" id="IPR050922">
    <property type="entry name" value="LytR/CpsA/Psr_CW_biosynth"/>
</dbReference>
<dbReference type="EMBL" id="MFFW01000030">
    <property type="protein sequence ID" value="OGF24242.1"/>
    <property type="molecule type" value="Genomic_DNA"/>
</dbReference>
<name>A0A1F5SCE8_9BACT</name>
<evidence type="ECO:0008006" key="7">
    <source>
        <dbReference type="Google" id="ProtNLM"/>
    </source>
</evidence>
<dbReference type="PANTHER" id="PTHR33392">
    <property type="entry name" value="POLYISOPRENYL-TEICHOIC ACID--PEPTIDOGLYCAN TEICHOIC ACID TRANSFERASE TAGU"/>
    <property type="match status" value="1"/>
</dbReference>
<evidence type="ECO:0000256" key="2">
    <source>
        <dbReference type="SAM" id="Phobius"/>
    </source>
</evidence>
<dbReference type="Pfam" id="PF03816">
    <property type="entry name" value="LytR_cpsA_psr"/>
    <property type="match status" value="1"/>
</dbReference>
<dbReference type="PANTHER" id="PTHR33392:SF6">
    <property type="entry name" value="POLYISOPRENYL-TEICHOIC ACID--PEPTIDOGLYCAN TEICHOIC ACID TRANSFERASE TAGU"/>
    <property type="match status" value="1"/>
</dbReference>